<dbReference type="Gene3D" id="3.30.2400.10">
    <property type="entry name" value="Major capsid protein gp5"/>
    <property type="match status" value="1"/>
</dbReference>
<dbReference type="Gene3D" id="3.30.2320.10">
    <property type="entry name" value="hypothetical protein PF0899 domain"/>
    <property type="match status" value="1"/>
</dbReference>
<evidence type="ECO:0000256" key="1">
    <source>
        <dbReference type="ARBA" id="ARBA00004328"/>
    </source>
</evidence>
<reference evidence="4" key="1">
    <citation type="submission" date="2017-04" db="EMBL/GenBank/DDBJ databases">
        <authorList>
            <person name="Varghese N."/>
            <person name="Submissions S."/>
        </authorList>
    </citation>
    <scope>NUCLEOTIDE SEQUENCE [LARGE SCALE GENOMIC DNA]</scope>
    <source>
        <strain evidence="4">Dd16</strain>
    </source>
</reference>
<protein>
    <submittedName>
        <fullName evidence="3">Phage major capsid protein, HK97 family</fullName>
    </submittedName>
</protein>
<dbReference type="EMBL" id="LT840185">
    <property type="protein sequence ID" value="SMF70551.1"/>
    <property type="molecule type" value="Genomic_DNA"/>
</dbReference>
<evidence type="ECO:0000313" key="4">
    <source>
        <dbReference type="Proteomes" id="UP000192934"/>
    </source>
</evidence>
<dbReference type="STRING" id="941907.SAMN06295910_1899"/>
<evidence type="ECO:0000313" key="3">
    <source>
        <dbReference type="EMBL" id="SMF70551.1"/>
    </source>
</evidence>
<accession>A0A1X7GJ62</accession>
<dbReference type="NCBIfam" id="TIGR01554">
    <property type="entry name" value="major_cap_HK97"/>
    <property type="match status" value="1"/>
</dbReference>
<sequence length="429" mass="46255">MKHMVGASALALAAADLRPEYGRKDAAGNDVVELDGRDLAKLTEEVKSALGQVQDFGVKAAEALRKGEELSAASKKEIDEALTKLNTIEELKKRFDAMEQKAARGGGEPQGPRSAGHRVIESDAFKSFAENRSGPGKVVIDVKDISSLTTDAAGSVGTLVQPTRVAAPIMLPQRRMTIRSLLAQGRTASNLVEFDREKMFTNNAAMVAEGAAKPQSELQFEEASAPVRKIAHWFRMSAEILADAPALRSVVDNRLRYGLAFREEVQLLNGSGSGQNISGLVTNATAYSAPSGLSPDTLVDTIRLAILQVALAEYPANGIVLNPIDWAVIELLKDDLGRYLIGNPQGTITPTLWGLPVIATTAMTEDKFLVGAFDLAAQIFDREDASIMLSTEDQDNFIKNKVTIMAEERLALAIYRTQSLVYGDLGRVT</sequence>
<dbReference type="RefSeq" id="WP_085218552.1">
    <property type="nucleotide sequence ID" value="NZ_LT840185.1"/>
</dbReference>
<dbReference type="Proteomes" id="UP000192934">
    <property type="component" value="Chromosome I"/>
</dbReference>
<proteinExistence type="predicted"/>
<evidence type="ECO:0000259" key="2">
    <source>
        <dbReference type="Pfam" id="PF05065"/>
    </source>
</evidence>
<dbReference type="InterPro" id="IPR024455">
    <property type="entry name" value="Phage_capsid"/>
</dbReference>
<organism evidence="3 4">
    <name type="scientific">Allosphingosinicella indica</name>
    <dbReference type="NCBI Taxonomy" id="941907"/>
    <lineage>
        <taxon>Bacteria</taxon>
        <taxon>Pseudomonadati</taxon>
        <taxon>Pseudomonadota</taxon>
        <taxon>Alphaproteobacteria</taxon>
        <taxon>Sphingomonadales</taxon>
        <taxon>Sphingomonadaceae</taxon>
        <taxon>Allosphingosinicella</taxon>
    </lineage>
</organism>
<keyword evidence="4" id="KW-1185">Reference proteome</keyword>
<dbReference type="OrthoDB" id="637859at2"/>
<dbReference type="InterPro" id="IPR054612">
    <property type="entry name" value="Phage_capsid-like_C"/>
</dbReference>
<feature type="domain" description="Phage capsid-like C-terminal" evidence="2">
    <location>
        <begin position="157"/>
        <end position="423"/>
    </location>
</feature>
<gene>
    <name evidence="3" type="ORF">SAMN06295910_1899</name>
</gene>
<dbReference type="Pfam" id="PF05065">
    <property type="entry name" value="Phage_capsid"/>
    <property type="match status" value="1"/>
</dbReference>
<dbReference type="AlphaFoldDB" id="A0A1X7GJ62"/>
<comment type="subcellular location">
    <subcellularLocation>
        <location evidence="1">Virion</location>
    </subcellularLocation>
</comment>
<dbReference type="SUPFAM" id="SSF56563">
    <property type="entry name" value="Major capsid protein gp5"/>
    <property type="match status" value="1"/>
</dbReference>
<name>A0A1X7GJ62_9SPHN</name>